<dbReference type="EMBL" id="PXWG01000049">
    <property type="protein sequence ID" value="PSJ27158.1"/>
    <property type="molecule type" value="Genomic_DNA"/>
</dbReference>
<accession>A0A9X7PGL6</accession>
<evidence type="ECO:0000313" key="1">
    <source>
        <dbReference type="EMBL" id="PSJ27158.1"/>
    </source>
</evidence>
<proteinExistence type="predicted"/>
<dbReference type="AlphaFoldDB" id="A0A9X7PGL6"/>
<organism evidence="1 2">
    <name type="scientific">Streptosporangium nondiastaticum</name>
    <dbReference type="NCBI Taxonomy" id="35764"/>
    <lineage>
        <taxon>Bacteria</taxon>
        <taxon>Bacillati</taxon>
        <taxon>Actinomycetota</taxon>
        <taxon>Actinomycetes</taxon>
        <taxon>Streptosporangiales</taxon>
        <taxon>Streptosporangiaceae</taxon>
        <taxon>Streptosporangium</taxon>
    </lineage>
</organism>
<sequence length="70" mass="7568">MEVRPGRGYRQASERDMFGCEEWQGLCLAFPNGALCALSRKLEVDGVQTLPMGEEEVKTAKSVAPGIPGV</sequence>
<comment type="caution">
    <text evidence="1">The sequence shown here is derived from an EMBL/GenBank/DDBJ whole genome shotgun (WGS) entry which is preliminary data.</text>
</comment>
<name>A0A9X7PGL6_9ACTN</name>
<keyword evidence="2" id="KW-1185">Reference proteome</keyword>
<gene>
    <name evidence="1" type="ORF">B7P34_18985</name>
</gene>
<reference evidence="1 2" key="1">
    <citation type="submission" date="2018-03" db="EMBL/GenBank/DDBJ databases">
        <title>Chitinolytic properties of Streptosporangium nondiastaticum TBG75A20.</title>
        <authorList>
            <person name="Gayathri V."/>
            <person name="Shiburaj S."/>
        </authorList>
    </citation>
    <scope>NUCLEOTIDE SEQUENCE [LARGE SCALE GENOMIC DNA]</scope>
    <source>
        <strain evidence="1 2">TBG75A20</strain>
    </source>
</reference>
<protein>
    <submittedName>
        <fullName evidence="1">Uncharacterized protein</fullName>
    </submittedName>
</protein>
<evidence type="ECO:0000313" key="2">
    <source>
        <dbReference type="Proteomes" id="UP000242427"/>
    </source>
</evidence>
<dbReference type="Proteomes" id="UP000242427">
    <property type="component" value="Unassembled WGS sequence"/>
</dbReference>